<dbReference type="Gene3D" id="1.25.40.10">
    <property type="entry name" value="Tetratricopeptide repeat domain"/>
    <property type="match status" value="1"/>
</dbReference>
<dbReference type="InterPro" id="IPR041404">
    <property type="entry name" value="DUF5588"/>
</dbReference>
<feature type="coiled-coil region" evidence="1">
    <location>
        <begin position="315"/>
        <end position="361"/>
    </location>
</feature>
<gene>
    <name evidence="3" type="ORF">EMPS_04976</name>
</gene>
<evidence type="ECO:0000256" key="1">
    <source>
        <dbReference type="SAM" id="Coils"/>
    </source>
</evidence>
<sequence length="428" mass="47301">MASDDDNDFPFAFGATSDNEDEGDDGLFCAPKAKVTTNDSTRAAGGSSFSSSSRNATMDILKEQERYEAQIDEEGWFHHIEKPIRELMLQDKNGATKVKMQADYCYMLHRYQEALDIAQEYCRVVAENEAGHSVASGDNTDTSNGGTGGMQRSGTGTHSTNGAETGGILKVTDTKEMQEMVARCLLKLNRPGEAVTIADGLVSQETSIAFLKANIYTAVGRYNDAAITLVEYQRSRSSNYAVWKALGECFHEASIHSSRANDNTTSSTLLHDISAISLSSTGHQRHLASLLALISILRARHLMRVSVWSQVSYASERYQREMTAIEAQRSIYEKACGLSSMKESQNEFSEEAMRIQEYETEVVTPSREALQQLKRTSNAPQDNNACFFPLVVVEMVVNSWDPQLIEHSALQLPAEDKDQTAEPSVRSK</sequence>
<reference evidence="3" key="2">
    <citation type="journal article" date="2022" name="Microbiol. Resour. Announc.">
        <title>Whole-Genome Sequence of Entomortierella parvispora E1425, a Mucoromycotan Fungus Associated with Burkholderiaceae-Related Endosymbiotic Bacteria.</title>
        <authorList>
            <person name="Herlambang A."/>
            <person name="Guo Y."/>
            <person name="Takashima Y."/>
            <person name="Narisawa K."/>
            <person name="Ohta H."/>
            <person name="Nishizawa T."/>
        </authorList>
    </citation>
    <scope>NUCLEOTIDE SEQUENCE</scope>
    <source>
        <strain evidence="3">E1425</strain>
    </source>
</reference>
<keyword evidence="4" id="KW-1185">Reference proteome</keyword>
<comment type="caution">
    <text evidence="3">The sequence shown here is derived from an EMBL/GenBank/DDBJ whole genome shotgun (WGS) entry which is preliminary data.</text>
</comment>
<name>A0A9P3HA70_9FUNG</name>
<accession>A0A9P3HA70</accession>
<dbReference type="PANTHER" id="PTHR31919:SF1">
    <property type="entry name" value="ZINC FINGERS AND HOMEOBOXES PROTEIN 1, ISOFORM 2"/>
    <property type="match status" value="1"/>
</dbReference>
<dbReference type="OrthoDB" id="2124108at2759"/>
<proteinExistence type="predicted"/>
<evidence type="ECO:0000313" key="4">
    <source>
        <dbReference type="Proteomes" id="UP000827284"/>
    </source>
</evidence>
<protein>
    <submittedName>
        <fullName evidence="3">Uncharacterized protein</fullName>
    </submittedName>
</protein>
<evidence type="ECO:0000313" key="3">
    <source>
        <dbReference type="EMBL" id="GJJ72618.1"/>
    </source>
</evidence>
<dbReference type="Proteomes" id="UP000827284">
    <property type="component" value="Unassembled WGS sequence"/>
</dbReference>
<feature type="region of interest" description="Disordered" evidence="2">
    <location>
        <begin position="1"/>
        <end position="27"/>
    </location>
</feature>
<dbReference type="EMBL" id="BQFW01000007">
    <property type="protein sequence ID" value="GJJ72618.1"/>
    <property type="molecule type" value="Genomic_DNA"/>
</dbReference>
<dbReference type="AlphaFoldDB" id="A0A9P3HA70"/>
<dbReference type="SUPFAM" id="SSF48452">
    <property type="entry name" value="TPR-like"/>
    <property type="match status" value="1"/>
</dbReference>
<keyword evidence="1" id="KW-0175">Coiled coil</keyword>
<reference evidence="3" key="1">
    <citation type="submission" date="2021-11" db="EMBL/GenBank/DDBJ databases">
        <authorList>
            <person name="Herlambang A."/>
            <person name="Guo Y."/>
            <person name="Takashima Y."/>
            <person name="Nishizawa T."/>
        </authorList>
    </citation>
    <scope>NUCLEOTIDE SEQUENCE</scope>
    <source>
        <strain evidence="3">E1425</strain>
    </source>
</reference>
<organism evidence="3 4">
    <name type="scientific">Entomortierella parvispora</name>
    <dbReference type="NCBI Taxonomy" id="205924"/>
    <lineage>
        <taxon>Eukaryota</taxon>
        <taxon>Fungi</taxon>
        <taxon>Fungi incertae sedis</taxon>
        <taxon>Mucoromycota</taxon>
        <taxon>Mortierellomycotina</taxon>
        <taxon>Mortierellomycetes</taxon>
        <taxon>Mortierellales</taxon>
        <taxon>Mortierellaceae</taxon>
        <taxon>Entomortierella</taxon>
    </lineage>
</organism>
<dbReference type="PANTHER" id="PTHR31919">
    <property type="entry name" value="ZINC FINGERS AND HOMEOBOXES PROTEIN 1, ISOFORM 2"/>
    <property type="match status" value="1"/>
</dbReference>
<dbReference type="InterPro" id="IPR011990">
    <property type="entry name" value="TPR-like_helical_dom_sf"/>
</dbReference>
<feature type="region of interest" description="Disordered" evidence="2">
    <location>
        <begin position="133"/>
        <end position="170"/>
    </location>
</feature>
<evidence type="ECO:0000256" key="2">
    <source>
        <dbReference type="SAM" id="MobiDB-lite"/>
    </source>
</evidence>